<dbReference type="InterPro" id="IPR006037">
    <property type="entry name" value="RCK_C"/>
</dbReference>
<feature type="transmembrane region" description="Helical" evidence="7">
    <location>
        <begin position="183"/>
        <end position="216"/>
    </location>
</feature>
<dbReference type="GO" id="GO:0005886">
    <property type="term" value="C:plasma membrane"/>
    <property type="evidence" value="ECO:0007669"/>
    <property type="project" value="TreeGrafter"/>
</dbReference>
<evidence type="ECO:0000256" key="4">
    <source>
        <dbReference type="ARBA" id="ARBA00022737"/>
    </source>
</evidence>
<dbReference type="PANTHER" id="PTHR43652:SF2">
    <property type="entry name" value="BASIC AMINO ACID ANTIPORTER YFCC-RELATED"/>
    <property type="match status" value="1"/>
</dbReference>
<protein>
    <submittedName>
        <fullName evidence="9">SLC13 family permease</fullName>
    </submittedName>
</protein>
<feature type="transmembrane region" description="Helical" evidence="7">
    <location>
        <begin position="259"/>
        <end position="280"/>
    </location>
</feature>
<dbReference type="Pfam" id="PF03600">
    <property type="entry name" value="CitMHS"/>
    <property type="match status" value="1"/>
</dbReference>
<dbReference type="GO" id="GO:0006813">
    <property type="term" value="P:potassium ion transport"/>
    <property type="evidence" value="ECO:0007669"/>
    <property type="project" value="InterPro"/>
</dbReference>
<dbReference type="Gene3D" id="3.30.70.1450">
    <property type="entry name" value="Regulator of K+ conductance, C-terminal domain"/>
    <property type="match status" value="2"/>
</dbReference>
<organism evidence="9">
    <name type="scientific">Caldithrix abyssi</name>
    <dbReference type="NCBI Taxonomy" id="187145"/>
    <lineage>
        <taxon>Bacteria</taxon>
        <taxon>Pseudomonadati</taxon>
        <taxon>Calditrichota</taxon>
        <taxon>Calditrichia</taxon>
        <taxon>Calditrichales</taxon>
        <taxon>Calditrichaceae</taxon>
        <taxon>Caldithrix</taxon>
    </lineage>
</organism>
<keyword evidence="5 7" id="KW-1133">Transmembrane helix</keyword>
<dbReference type="AlphaFoldDB" id="A0A7V5H2C0"/>
<dbReference type="SUPFAM" id="SSF116726">
    <property type="entry name" value="TrkA C-terminal domain-like"/>
    <property type="match status" value="2"/>
</dbReference>
<dbReference type="Pfam" id="PF02080">
    <property type="entry name" value="TrkA_C"/>
    <property type="match status" value="2"/>
</dbReference>
<dbReference type="FunFam" id="3.30.70.1450:FF:000009">
    <property type="entry name" value="SLC13 family permease"/>
    <property type="match status" value="1"/>
</dbReference>
<dbReference type="InterPro" id="IPR031312">
    <property type="entry name" value="Na/sul_symport_CS"/>
</dbReference>
<gene>
    <name evidence="9" type="ORF">ENL21_02235</name>
</gene>
<dbReference type="PROSITE" id="PS01271">
    <property type="entry name" value="NA_SULFATE"/>
    <property type="match status" value="1"/>
</dbReference>
<keyword evidence="4" id="KW-0677">Repeat</keyword>
<feature type="transmembrane region" description="Helical" evidence="7">
    <location>
        <begin position="352"/>
        <end position="372"/>
    </location>
</feature>
<dbReference type="PROSITE" id="PS51202">
    <property type="entry name" value="RCK_C"/>
    <property type="match status" value="2"/>
</dbReference>
<name>A0A7V5H2C0_CALAY</name>
<sequence length="373" mass="41121">VVVLKVTPKFKGIGQTVEEAGLRHLTGLFLFQIERNGEIIAPARPDEVIKVGDRLFFTGLPKTILELQKTPGLKIIEDAQLDLKQYDSSEIRPFEVVISNSSPLIGQNVRESNFRQRYDAVIIAIHRNGERIQKKIGDIVLRAGDTLLLLAHKSFLKKYYHSKDFLLVSESVKVPSKPVKNQIIAVVTISLMVTLFVLHVVPIVVAAGIAVMILLLTRTLSLEEAREAVDFRVLVIIAAAFGIAAGIKNSGLAQFFAHYIIIGGSGFGLVGVITGIFLITSVYTNFITNNAAAALVFPIVLAVTTELQVDPRPFILTMAIAASSSFATPISYQTNIMVYGPGRYRFKDFLKAGIPMQFFITVVSVTLIYFFYF</sequence>
<evidence type="ECO:0000256" key="1">
    <source>
        <dbReference type="ARBA" id="ARBA00004141"/>
    </source>
</evidence>
<comment type="caution">
    <text evidence="9">The sequence shown here is derived from an EMBL/GenBank/DDBJ whole genome shotgun (WGS) entry which is preliminary data.</text>
</comment>
<feature type="domain" description="RCK C-terminal" evidence="8">
    <location>
        <begin position="81"/>
        <end position="165"/>
    </location>
</feature>
<evidence type="ECO:0000256" key="2">
    <source>
        <dbReference type="ARBA" id="ARBA00022448"/>
    </source>
</evidence>
<dbReference type="PANTHER" id="PTHR43652">
    <property type="entry name" value="BASIC AMINO ACID ANTIPORTER YFCC-RELATED"/>
    <property type="match status" value="1"/>
</dbReference>
<keyword evidence="2" id="KW-0813">Transport</keyword>
<comment type="subcellular location">
    <subcellularLocation>
        <location evidence="1">Membrane</location>
        <topology evidence="1">Multi-pass membrane protein</topology>
    </subcellularLocation>
</comment>
<reference evidence="9" key="1">
    <citation type="journal article" date="2020" name="mSystems">
        <title>Genome- and Community-Level Interaction Insights into Carbon Utilization and Element Cycling Functions of Hydrothermarchaeota in Hydrothermal Sediment.</title>
        <authorList>
            <person name="Zhou Z."/>
            <person name="Liu Y."/>
            <person name="Xu W."/>
            <person name="Pan J."/>
            <person name="Luo Z.H."/>
            <person name="Li M."/>
        </authorList>
    </citation>
    <scope>NUCLEOTIDE SEQUENCE [LARGE SCALE GENOMIC DNA]</scope>
    <source>
        <strain evidence="9">HyVt-76</strain>
    </source>
</reference>
<evidence type="ECO:0000313" key="9">
    <source>
        <dbReference type="EMBL" id="HHE54571.1"/>
    </source>
</evidence>
<dbReference type="InterPro" id="IPR036721">
    <property type="entry name" value="RCK_C_sf"/>
</dbReference>
<evidence type="ECO:0000256" key="7">
    <source>
        <dbReference type="SAM" id="Phobius"/>
    </source>
</evidence>
<evidence type="ECO:0000256" key="6">
    <source>
        <dbReference type="ARBA" id="ARBA00023136"/>
    </source>
</evidence>
<feature type="transmembrane region" description="Helical" evidence="7">
    <location>
        <begin position="314"/>
        <end position="332"/>
    </location>
</feature>
<dbReference type="EMBL" id="DRTD01000164">
    <property type="protein sequence ID" value="HHE54571.1"/>
    <property type="molecule type" value="Genomic_DNA"/>
</dbReference>
<accession>A0A7V5H2C0</accession>
<dbReference type="InterPro" id="IPR051679">
    <property type="entry name" value="DASS-Related_Transporters"/>
</dbReference>
<dbReference type="GO" id="GO:0008324">
    <property type="term" value="F:monoatomic cation transmembrane transporter activity"/>
    <property type="evidence" value="ECO:0007669"/>
    <property type="project" value="InterPro"/>
</dbReference>
<dbReference type="InterPro" id="IPR004680">
    <property type="entry name" value="Cit_transptr-like_dom"/>
</dbReference>
<keyword evidence="3 7" id="KW-0812">Transmembrane</keyword>
<feature type="domain" description="RCK C-terminal" evidence="8">
    <location>
        <begin position="1"/>
        <end position="73"/>
    </location>
</feature>
<feature type="transmembrane region" description="Helical" evidence="7">
    <location>
        <begin position="286"/>
        <end position="307"/>
    </location>
</feature>
<dbReference type="Proteomes" id="UP000886111">
    <property type="component" value="Unassembled WGS sequence"/>
</dbReference>
<feature type="non-terminal residue" evidence="9">
    <location>
        <position position="1"/>
    </location>
</feature>
<evidence type="ECO:0000256" key="5">
    <source>
        <dbReference type="ARBA" id="ARBA00022989"/>
    </source>
</evidence>
<feature type="transmembrane region" description="Helical" evidence="7">
    <location>
        <begin position="228"/>
        <end position="247"/>
    </location>
</feature>
<evidence type="ECO:0000256" key="3">
    <source>
        <dbReference type="ARBA" id="ARBA00022692"/>
    </source>
</evidence>
<evidence type="ECO:0000259" key="8">
    <source>
        <dbReference type="PROSITE" id="PS51202"/>
    </source>
</evidence>
<keyword evidence="6 7" id="KW-0472">Membrane</keyword>
<proteinExistence type="predicted"/>